<dbReference type="EMBL" id="PGGN01000002">
    <property type="protein sequence ID" value="PSH58566.1"/>
    <property type="molecule type" value="Genomic_DNA"/>
</dbReference>
<protein>
    <submittedName>
        <fullName evidence="2">Uncharacterized protein</fullName>
    </submittedName>
</protein>
<evidence type="ECO:0000313" key="2">
    <source>
        <dbReference type="EMBL" id="PSH58566.1"/>
    </source>
</evidence>
<name>A0A2P7AWI4_9HYPH</name>
<keyword evidence="3" id="KW-1185">Reference proteome</keyword>
<dbReference type="Proteomes" id="UP000241158">
    <property type="component" value="Unassembled WGS sequence"/>
</dbReference>
<feature type="chain" id="PRO_5015121299" evidence="1">
    <location>
        <begin position="28"/>
        <end position="221"/>
    </location>
</feature>
<organism evidence="2 3">
    <name type="scientific">Phyllobacterium endophyticum</name>
    <dbReference type="NCBI Taxonomy" id="1149773"/>
    <lineage>
        <taxon>Bacteria</taxon>
        <taxon>Pseudomonadati</taxon>
        <taxon>Pseudomonadota</taxon>
        <taxon>Alphaproteobacteria</taxon>
        <taxon>Hyphomicrobiales</taxon>
        <taxon>Phyllobacteriaceae</taxon>
        <taxon>Phyllobacterium</taxon>
    </lineage>
</organism>
<reference evidence="3" key="1">
    <citation type="submission" date="2017-11" db="EMBL/GenBank/DDBJ databases">
        <authorList>
            <person name="Kuznetsova I."/>
            <person name="Sazanova A."/>
            <person name="Chirak E."/>
            <person name="Safronova V."/>
            <person name="Willems A."/>
        </authorList>
    </citation>
    <scope>NUCLEOTIDE SEQUENCE [LARGE SCALE GENOMIC DNA]</scope>
    <source>
        <strain evidence="3">PEPV15</strain>
    </source>
</reference>
<dbReference type="AlphaFoldDB" id="A0A2P7AWI4"/>
<dbReference type="RefSeq" id="WP_106717012.1">
    <property type="nucleotide sequence ID" value="NZ_JACHXT010000001.1"/>
</dbReference>
<proteinExistence type="predicted"/>
<feature type="signal peptide" evidence="1">
    <location>
        <begin position="1"/>
        <end position="27"/>
    </location>
</feature>
<accession>A0A2P7AWI4</accession>
<sequence>MNYRKNGTAYFIGGTMMLAAFATPALAESQGVSIGGSRNGGLGLGVSADLGGVKAGADASVGGSKGIAAGAAASVGGSRGINAGAGARVDNGIGAGLGASIGGSSGVNAGLGAAVGGGGIGVGAGANVGGSGGLGVGVGIGTGQPGGTTPGGGVIGGGTAPGATTPGTGTNPATPGVVAQRVANLSDVQRAKLKVRCREVASNASGYDASLVQLCKMLSGI</sequence>
<dbReference type="OrthoDB" id="8404864at2"/>
<keyword evidence="1" id="KW-0732">Signal</keyword>
<evidence type="ECO:0000313" key="3">
    <source>
        <dbReference type="Proteomes" id="UP000241158"/>
    </source>
</evidence>
<gene>
    <name evidence="2" type="ORF">CU100_13385</name>
</gene>
<evidence type="ECO:0000256" key="1">
    <source>
        <dbReference type="SAM" id="SignalP"/>
    </source>
</evidence>
<comment type="caution">
    <text evidence="2">The sequence shown here is derived from an EMBL/GenBank/DDBJ whole genome shotgun (WGS) entry which is preliminary data.</text>
</comment>